<dbReference type="GO" id="GO:0016301">
    <property type="term" value="F:kinase activity"/>
    <property type="evidence" value="ECO:0007669"/>
    <property type="project" value="UniProtKB-KW"/>
</dbReference>
<evidence type="ECO:0000313" key="1">
    <source>
        <dbReference type="EMBL" id="AMO21730.1"/>
    </source>
</evidence>
<dbReference type="Proteomes" id="UP000070433">
    <property type="component" value="Chromosome"/>
</dbReference>
<dbReference type="Gene3D" id="3.40.50.1240">
    <property type="entry name" value="Phosphoglycerate mutase-like"/>
    <property type="match status" value="1"/>
</dbReference>
<dbReference type="AlphaFoldDB" id="A0A127JNZ9"/>
<dbReference type="SUPFAM" id="SSF53254">
    <property type="entry name" value="Phosphoglycerate mutase-like"/>
    <property type="match status" value="1"/>
</dbReference>
<name>A0A127JNZ9_9BURK</name>
<dbReference type="SMART" id="SM00855">
    <property type="entry name" value="PGAM"/>
    <property type="match status" value="1"/>
</dbReference>
<dbReference type="PANTHER" id="PTHR48100">
    <property type="entry name" value="BROAD-SPECIFICITY PHOSPHATASE YOR283W-RELATED"/>
    <property type="match status" value="1"/>
</dbReference>
<dbReference type="InterPro" id="IPR013078">
    <property type="entry name" value="His_Pase_superF_clade-1"/>
</dbReference>
<reference evidence="1 2" key="1">
    <citation type="journal article" date="2014" name="Int. J. Syst. Evol. Microbiol.">
        <title>Ramlibacter solisilvae sp. nov., isolated from forest soil, and emended description of the genus Ramlibacter.</title>
        <authorList>
            <person name="Lee H.J."/>
            <person name="Lee S.H."/>
            <person name="Lee S.S."/>
            <person name="Lee J.S."/>
            <person name="Kim Y."/>
            <person name="Kim S.C."/>
            <person name="Jeon C.O."/>
        </authorList>
    </citation>
    <scope>NUCLEOTIDE SEQUENCE [LARGE SCALE GENOMIC DNA]</scope>
    <source>
        <strain evidence="1 2">5-10</strain>
    </source>
</reference>
<dbReference type="OrthoDB" id="5296884at2"/>
<dbReference type="PATRIC" id="fig|94132.3.peg.227"/>
<sequence>MKLWLVRHALPVVAEGVCYGASDVPADDQATREAAQRLAAGLPPGLAVSSSPLARCLQLADALQGLRSDLAYRSDARLSEMNFGAWEQQRWDAIAPAEFERWTADFAHHACGGGESVAQLMARAAAALAEARHRGADSLWITHAGVIRAVSLLAAGVTLPRNAADWPREGLGFGQAACIQLV</sequence>
<dbReference type="EMBL" id="CP010951">
    <property type="protein sequence ID" value="AMO21730.1"/>
    <property type="molecule type" value="Genomic_DNA"/>
</dbReference>
<organism evidence="1 2">
    <name type="scientific">Ramlibacter tataouinensis</name>
    <dbReference type="NCBI Taxonomy" id="94132"/>
    <lineage>
        <taxon>Bacteria</taxon>
        <taxon>Pseudomonadati</taxon>
        <taxon>Pseudomonadota</taxon>
        <taxon>Betaproteobacteria</taxon>
        <taxon>Burkholderiales</taxon>
        <taxon>Comamonadaceae</taxon>
        <taxon>Ramlibacter</taxon>
    </lineage>
</organism>
<keyword evidence="1" id="KW-0808">Transferase</keyword>
<protein>
    <submittedName>
        <fullName evidence="1">Phosphoglycerate kinase</fullName>
    </submittedName>
</protein>
<keyword evidence="1" id="KW-0418">Kinase</keyword>
<dbReference type="RefSeq" id="WP_061495288.1">
    <property type="nucleotide sequence ID" value="NZ_CP010951.1"/>
</dbReference>
<proteinExistence type="predicted"/>
<dbReference type="InterPro" id="IPR050275">
    <property type="entry name" value="PGM_Phosphatase"/>
</dbReference>
<evidence type="ECO:0000313" key="2">
    <source>
        <dbReference type="Proteomes" id="UP000070433"/>
    </source>
</evidence>
<dbReference type="InterPro" id="IPR029033">
    <property type="entry name" value="His_PPase_superfam"/>
</dbReference>
<accession>A0A127JNZ9</accession>
<gene>
    <name evidence="1" type="ORF">UC35_01140</name>
</gene>
<keyword evidence="2" id="KW-1185">Reference proteome</keyword>
<dbReference type="GO" id="GO:0016791">
    <property type="term" value="F:phosphatase activity"/>
    <property type="evidence" value="ECO:0007669"/>
    <property type="project" value="TreeGrafter"/>
</dbReference>
<dbReference type="Pfam" id="PF00300">
    <property type="entry name" value="His_Phos_1"/>
    <property type="match status" value="1"/>
</dbReference>